<proteinExistence type="inferred from homology"/>
<dbReference type="EC" id="3.1.11.2" evidence="9"/>
<dbReference type="InterPro" id="IPR036691">
    <property type="entry name" value="Endo/exonu/phosph_ase_sf"/>
</dbReference>
<reference evidence="9" key="1">
    <citation type="submission" date="2021-04" db="EMBL/GenBank/DDBJ databases">
        <title>Genome sequence of Woronichinia naegeliana from Washington state freshwater lake bloom.</title>
        <authorList>
            <person name="Dreher T.W."/>
        </authorList>
    </citation>
    <scope>NUCLEOTIDE SEQUENCE</scope>
    <source>
        <strain evidence="9">WA131</strain>
    </source>
</reference>
<evidence type="ECO:0000256" key="3">
    <source>
        <dbReference type="ARBA" id="ARBA00022801"/>
    </source>
</evidence>
<feature type="domain" description="Endonuclease/exonuclease/phosphatase" evidence="8">
    <location>
        <begin position="4"/>
        <end position="255"/>
    </location>
</feature>
<dbReference type="GO" id="GO:0006281">
    <property type="term" value="P:DNA repair"/>
    <property type="evidence" value="ECO:0007669"/>
    <property type="project" value="InterPro"/>
</dbReference>
<feature type="binding site" evidence="6">
    <location>
        <position position="254"/>
    </location>
    <ligand>
        <name>Mg(2+)</name>
        <dbReference type="ChEBI" id="CHEBI:18420"/>
        <label>1</label>
    </ligand>
</feature>
<feature type="binding site" evidence="6">
    <location>
        <position position="154"/>
    </location>
    <ligand>
        <name>Mg(2+)</name>
        <dbReference type="ChEBI" id="CHEBI:18420"/>
        <label>1</label>
    </ligand>
</feature>
<dbReference type="EMBL" id="CP073041">
    <property type="protein sequence ID" value="UXE64280.1"/>
    <property type="molecule type" value="Genomic_DNA"/>
</dbReference>
<feature type="active site" description="Proton acceptor" evidence="5">
    <location>
        <position position="255"/>
    </location>
</feature>
<accession>A0A977L4G0</accession>
<dbReference type="Gene3D" id="3.60.10.10">
    <property type="entry name" value="Endonuclease/exonuclease/phosphatase"/>
    <property type="match status" value="1"/>
</dbReference>
<dbReference type="CDD" id="cd09086">
    <property type="entry name" value="ExoIII-like_AP-endo"/>
    <property type="match status" value="1"/>
</dbReference>
<dbReference type="PROSITE" id="PS51435">
    <property type="entry name" value="AP_NUCLEASE_F1_4"/>
    <property type="match status" value="1"/>
</dbReference>
<dbReference type="GO" id="GO:0008311">
    <property type="term" value="F:double-stranded DNA 3'-5' DNA exonuclease activity"/>
    <property type="evidence" value="ECO:0007669"/>
    <property type="project" value="UniProtKB-EC"/>
</dbReference>
<keyword evidence="4 6" id="KW-0460">Magnesium</keyword>
<evidence type="ECO:0000256" key="4">
    <source>
        <dbReference type="ARBA" id="ARBA00022842"/>
    </source>
</evidence>
<evidence type="ECO:0000256" key="2">
    <source>
        <dbReference type="ARBA" id="ARBA00022723"/>
    </source>
</evidence>
<dbReference type="Pfam" id="PF03372">
    <property type="entry name" value="Exo_endo_phos"/>
    <property type="match status" value="1"/>
</dbReference>
<feature type="site" description="Interaction with DNA substrate" evidence="7">
    <location>
        <position position="255"/>
    </location>
</feature>
<feature type="site" description="Transition state stabilizer" evidence="7">
    <location>
        <position position="156"/>
    </location>
</feature>
<dbReference type="InterPro" id="IPR005135">
    <property type="entry name" value="Endo/exonuclease/phosphatase"/>
</dbReference>
<feature type="active site" evidence="5">
    <location>
        <position position="112"/>
    </location>
</feature>
<dbReference type="GO" id="GO:0046872">
    <property type="term" value="F:metal ion binding"/>
    <property type="evidence" value="ECO:0007669"/>
    <property type="project" value="UniProtKB-KW"/>
</dbReference>
<dbReference type="NCBIfam" id="TIGR00633">
    <property type="entry name" value="xth"/>
    <property type="match status" value="1"/>
</dbReference>
<protein>
    <submittedName>
        <fullName evidence="9">Exodeoxyribonuclease III</fullName>
        <ecNumber evidence="9">3.1.11.2</ecNumber>
    </submittedName>
</protein>
<dbReference type="InterPro" id="IPR037493">
    <property type="entry name" value="ExoIII-like"/>
</dbReference>
<evidence type="ECO:0000256" key="5">
    <source>
        <dbReference type="PIRSR" id="PIRSR604808-1"/>
    </source>
</evidence>
<comment type="similarity">
    <text evidence="1">Belongs to the DNA repair enzymes AP/ExoA family.</text>
</comment>
<dbReference type="KEGG" id="wna:KA717_18440"/>
<evidence type="ECO:0000259" key="8">
    <source>
        <dbReference type="Pfam" id="PF03372"/>
    </source>
</evidence>
<feature type="binding site" evidence="6">
    <location>
        <position position="7"/>
    </location>
    <ligand>
        <name>Mg(2+)</name>
        <dbReference type="ChEBI" id="CHEBI:18420"/>
        <label>1</label>
    </ligand>
</feature>
<keyword evidence="3 9" id="KW-0378">Hydrolase</keyword>
<feature type="binding site" evidence="6">
    <location>
        <position position="34"/>
    </location>
    <ligand>
        <name>Mg(2+)</name>
        <dbReference type="ChEBI" id="CHEBI:18420"/>
        <label>1</label>
    </ligand>
</feature>
<evidence type="ECO:0000256" key="1">
    <source>
        <dbReference type="ARBA" id="ARBA00007092"/>
    </source>
</evidence>
<dbReference type="InterPro" id="IPR004808">
    <property type="entry name" value="AP_endonuc_1"/>
</dbReference>
<evidence type="ECO:0000313" key="9">
    <source>
        <dbReference type="EMBL" id="UXE64280.1"/>
    </source>
</evidence>
<organism evidence="9">
    <name type="scientific">Woronichinia naegeliana WA131</name>
    <dbReference type="NCBI Taxonomy" id="2824559"/>
    <lineage>
        <taxon>Bacteria</taxon>
        <taxon>Bacillati</taxon>
        <taxon>Cyanobacteriota</taxon>
        <taxon>Cyanophyceae</taxon>
        <taxon>Synechococcales</taxon>
        <taxon>Coelosphaeriaceae</taxon>
        <taxon>Woronichinia</taxon>
    </lineage>
</organism>
<name>A0A977L4G0_9CYAN</name>
<keyword evidence="2 6" id="KW-0479">Metal-binding</keyword>
<dbReference type="PANTHER" id="PTHR43250:SF2">
    <property type="entry name" value="EXODEOXYRIBONUCLEASE III"/>
    <property type="match status" value="1"/>
</dbReference>
<sequence>MKIATWNVNSVRSRQQHLLDWLKTNPVDILCLQETKVVDQDFPKTPFENLGYHVYISGQKSYNGVAIFSREPLQEISIGFAPILGEALTQNFDEQKRVISGVINDIRIINLYVPNGSEIGSEKYLYKLAWLKLLKQYLTQLKQSNYPEFCVCGDFNIAPEDRDIHDPKGKDSHIMASPLERETLQDILSLGLEDAFRKFTQEKGHFSWWDYRTGGFQRDRGWRIDHHYLTPQLYKQAVNCTIDREPRTWEKPSDHTPVIVELNLKNR</sequence>
<dbReference type="Proteomes" id="UP001065613">
    <property type="component" value="Chromosome"/>
</dbReference>
<dbReference type="PANTHER" id="PTHR43250">
    <property type="entry name" value="EXODEOXYRIBONUCLEASE III"/>
    <property type="match status" value="1"/>
</dbReference>
<dbReference type="AlphaFoldDB" id="A0A977L4G0"/>
<evidence type="ECO:0000256" key="7">
    <source>
        <dbReference type="PIRSR" id="PIRSR604808-3"/>
    </source>
</evidence>
<feature type="binding site" evidence="6">
    <location>
        <position position="255"/>
    </location>
    <ligand>
        <name>Mg(2+)</name>
        <dbReference type="ChEBI" id="CHEBI:18420"/>
        <label>1</label>
    </ligand>
</feature>
<gene>
    <name evidence="9" type="primary">xth</name>
    <name evidence="9" type="ORF">KA717_18440</name>
</gene>
<dbReference type="SUPFAM" id="SSF56219">
    <property type="entry name" value="DNase I-like"/>
    <property type="match status" value="1"/>
</dbReference>
<comment type="cofactor">
    <cofactor evidence="6">
        <name>Mg(2+)</name>
        <dbReference type="ChEBI" id="CHEBI:18420"/>
    </cofactor>
    <cofactor evidence="6">
        <name>Mn(2+)</name>
        <dbReference type="ChEBI" id="CHEBI:29035"/>
    </cofactor>
    <text evidence="6">Probably binds two magnesium or manganese ions per subunit.</text>
</comment>
<keyword evidence="6" id="KW-0464">Manganese</keyword>
<feature type="site" description="Important for catalytic activity" evidence="7">
    <location>
        <position position="225"/>
    </location>
</feature>
<feature type="binding site" evidence="6">
    <location>
        <position position="156"/>
    </location>
    <ligand>
        <name>Mg(2+)</name>
        <dbReference type="ChEBI" id="CHEBI:18420"/>
        <label>1</label>
    </ligand>
</feature>
<feature type="active site" description="Proton donor/acceptor" evidence="5">
    <location>
        <position position="154"/>
    </location>
</feature>
<evidence type="ECO:0000256" key="6">
    <source>
        <dbReference type="PIRSR" id="PIRSR604808-2"/>
    </source>
</evidence>
<dbReference type="NCBIfam" id="TIGR00195">
    <property type="entry name" value="exoDNase_III"/>
    <property type="match status" value="1"/>
</dbReference>